<keyword evidence="1" id="KW-0175">Coiled coil</keyword>
<dbReference type="Proteomes" id="UP000185781">
    <property type="component" value="Unassembled WGS sequence"/>
</dbReference>
<feature type="coiled-coil region" evidence="1">
    <location>
        <begin position="84"/>
        <end position="114"/>
    </location>
</feature>
<keyword evidence="2" id="KW-0812">Transmembrane</keyword>
<gene>
    <name evidence="3" type="ORF">SAMN05421785_11532</name>
</gene>
<keyword evidence="2" id="KW-0472">Membrane</keyword>
<dbReference type="RefSeq" id="WP_076395733.1">
    <property type="nucleotide sequence ID" value="NZ_FTOV01000015.1"/>
</dbReference>
<organism evidence="3 4">
    <name type="scientific">Chryseobacterium gambrini</name>
    <dbReference type="NCBI Taxonomy" id="373672"/>
    <lineage>
        <taxon>Bacteria</taxon>
        <taxon>Pseudomonadati</taxon>
        <taxon>Bacteroidota</taxon>
        <taxon>Flavobacteriia</taxon>
        <taxon>Flavobacteriales</taxon>
        <taxon>Weeksellaceae</taxon>
        <taxon>Chryseobacterium group</taxon>
        <taxon>Chryseobacterium</taxon>
    </lineage>
</organism>
<name>A0A1N7QPJ4_9FLAO</name>
<keyword evidence="2" id="KW-1133">Transmembrane helix</keyword>
<dbReference type="AlphaFoldDB" id="A0A1N7QPJ4"/>
<feature type="transmembrane region" description="Helical" evidence="2">
    <location>
        <begin position="58"/>
        <end position="78"/>
    </location>
</feature>
<feature type="transmembrane region" description="Helical" evidence="2">
    <location>
        <begin position="21"/>
        <end position="38"/>
    </location>
</feature>
<protein>
    <recommendedName>
        <fullName evidence="5">Phage abortive infection protein</fullName>
    </recommendedName>
</protein>
<evidence type="ECO:0008006" key="5">
    <source>
        <dbReference type="Google" id="ProtNLM"/>
    </source>
</evidence>
<dbReference type="EMBL" id="FTOV01000015">
    <property type="protein sequence ID" value="SIT24850.1"/>
    <property type="molecule type" value="Genomic_DNA"/>
</dbReference>
<sequence length="256" mass="29852">MNKKKDDKNFEITEILEKAKWFLGIGIAIIFLAPFILTREFFWEKLNFSETGQIGDTIGGITAPFLNLIGAFLVFYALKAQVKANELIQKQIDKENSEKEYENETNNLNQLYSYLTDNINSFQFTTLPVDNLKNIDVKNLNVIHYGGDAFFNLFSQIRCHYHGSEYELKNNQSVSELLSILQIMDLLLEKLKSSKSNNKEIIRTLTRHLFEYKIITRIRDESNEELIQQFCLDCECNHGLPEELHKLITSIRRKLD</sequence>
<evidence type="ECO:0000256" key="1">
    <source>
        <dbReference type="SAM" id="Coils"/>
    </source>
</evidence>
<evidence type="ECO:0000313" key="4">
    <source>
        <dbReference type="Proteomes" id="UP000185781"/>
    </source>
</evidence>
<dbReference type="STRING" id="373672.SAMN05421785_11532"/>
<evidence type="ECO:0000313" key="3">
    <source>
        <dbReference type="EMBL" id="SIT24850.1"/>
    </source>
</evidence>
<evidence type="ECO:0000256" key="2">
    <source>
        <dbReference type="SAM" id="Phobius"/>
    </source>
</evidence>
<reference evidence="3 4" key="1">
    <citation type="submission" date="2017-01" db="EMBL/GenBank/DDBJ databases">
        <authorList>
            <person name="Mah S.A."/>
            <person name="Swanson W.J."/>
            <person name="Moy G.W."/>
            <person name="Vacquier V.D."/>
        </authorList>
    </citation>
    <scope>NUCLEOTIDE SEQUENCE [LARGE SCALE GENOMIC DNA]</scope>
    <source>
        <strain evidence="3 4">DSM 18014</strain>
    </source>
</reference>
<accession>A0A1N7QPJ4</accession>
<proteinExistence type="predicted"/>